<dbReference type="AlphaFoldDB" id="A0A914REF6"/>
<reference evidence="3" key="1">
    <citation type="submission" date="2022-11" db="UniProtKB">
        <authorList>
            <consortium name="WormBaseParasite"/>
        </authorList>
    </citation>
    <scope>IDENTIFICATION</scope>
</reference>
<dbReference type="InterPro" id="IPR036860">
    <property type="entry name" value="SH2_dom_sf"/>
</dbReference>
<keyword evidence="2" id="KW-1185">Reference proteome</keyword>
<dbReference type="InterPro" id="IPR035849">
    <property type="entry name" value="Fes/Fps/Fer_SH2"/>
</dbReference>
<proteinExistence type="predicted"/>
<feature type="domain" description="SH2" evidence="1">
    <location>
        <begin position="9"/>
        <end position="66"/>
    </location>
</feature>
<dbReference type="Gene3D" id="3.30.505.10">
    <property type="entry name" value="SH2 domain"/>
    <property type="match status" value="1"/>
</dbReference>
<evidence type="ECO:0000313" key="3">
    <source>
        <dbReference type="WBParaSite" id="PEQ_0000313801-mRNA-1"/>
    </source>
</evidence>
<accession>A0A914REF6</accession>
<dbReference type="WBParaSite" id="PEQ_0000313801-mRNA-1">
    <property type="protein sequence ID" value="PEQ_0000313801-mRNA-1"/>
    <property type="gene ID" value="PEQ_0000313801"/>
</dbReference>
<name>A0A914REF6_PAREQ</name>
<protein>
    <submittedName>
        <fullName evidence="3">SH2 domain-containing protein</fullName>
    </submittedName>
</protein>
<evidence type="ECO:0000259" key="1">
    <source>
        <dbReference type="Pfam" id="PF00017"/>
    </source>
</evidence>
<dbReference type="Proteomes" id="UP000887564">
    <property type="component" value="Unplaced"/>
</dbReference>
<dbReference type="CDD" id="cd10361">
    <property type="entry name" value="SH2_Fps_family"/>
    <property type="match status" value="1"/>
</dbReference>
<organism evidence="2 3">
    <name type="scientific">Parascaris equorum</name>
    <name type="common">Equine roundworm</name>
    <dbReference type="NCBI Taxonomy" id="6256"/>
    <lineage>
        <taxon>Eukaryota</taxon>
        <taxon>Metazoa</taxon>
        <taxon>Ecdysozoa</taxon>
        <taxon>Nematoda</taxon>
        <taxon>Chromadorea</taxon>
        <taxon>Rhabditida</taxon>
        <taxon>Spirurina</taxon>
        <taxon>Ascaridomorpha</taxon>
        <taxon>Ascaridoidea</taxon>
        <taxon>Ascarididae</taxon>
        <taxon>Parascaris</taxon>
    </lineage>
</organism>
<dbReference type="SUPFAM" id="SSF55550">
    <property type="entry name" value="SH2 domain"/>
    <property type="match status" value="1"/>
</dbReference>
<dbReference type="InterPro" id="IPR000980">
    <property type="entry name" value="SH2"/>
</dbReference>
<sequence length="97" mass="10879">MMGEYSLEYFHGALLDEDADKLLEKDGDFLIQSRSEPNHSRSKLILAVKKGGKPRRVDIQRLENGFRIVVMDLGPVNVDWSGAEGPTGRYLERSSDG</sequence>
<evidence type="ECO:0000313" key="2">
    <source>
        <dbReference type="Proteomes" id="UP000887564"/>
    </source>
</evidence>
<dbReference type="Pfam" id="PF00017">
    <property type="entry name" value="SH2"/>
    <property type="match status" value="1"/>
</dbReference>